<dbReference type="AlphaFoldDB" id="A0A1G4KQX1"/>
<evidence type="ECO:0000256" key="3">
    <source>
        <dbReference type="ARBA" id="ARBA00022840"/>
    </source>
</evidence>
<dbReference type="PIRSF" id="PIRSF006806">
    <property type="entry name" value="FTHF_cligase"/>
    <property type="match status" value="1"/>
</dbReference>
<comment type="similarity">
    <text evidence="1 7">Belongs to the 5-formyltetrahydrofolate cyclo-ligase family.</text>
</comment>
<keyword evidence="8" id="KW-0436">Ligase</keyword>
<organism evidence="8 9">
    <name type="scientific">Komagataella phaffii (strain ATCC 76273 / CBS 7435 / CECT 11047 / NRRL Y-11430 / Wegner 21-1)</name>
    <name type="common">Yeast</name>
    <name type="synonym">Pichia pastoris</name>
    <dbReference type="NCBI Taxonomy" id="981350"/>
    <lineage>
        <taxon>Eukaryota</taxon>
        <taxon>Fungi</taxon>
        <taxon>Dikarya</taxon>
        <taxon>Ascomycota</taxon>
        <taxon>Saccharomycotina</taxon>
        <taxon>Pichiomycetes</taxon>
        <taxon>Pichiales</taxon>
        <taxon>Pichiaceae</taxon>
        <taxon>Komagataella</taxon>
    </lineage>
</organism>
<dbReference type="InterPro" id="IPR037171">
    <property type="entry name" value="NagB/RpiA_transferase-like"/>
</dbReference>
<dbReference type="EMBL" id="FR839631">
    <property type="protein sequence ID" value="SCV12407.1"/>
    <property type="molecule type" value="Genomic_DNA"/>
</dbReference>
<dbReference type="Proteomes" id="UP000006853">
    <property type="component" value="Chromosome 4"/>
</dbReference>
<feature type="binding site" evidence="6">
    <location>
        <begin position="149"/>
        <end position="157"/>
    </location>
    <ligand>
        <name>ATP</name>
        <dbReference type="ChEBI" id="CHEBI:30616"/>
    </ligand>
</feature>
<keyword evidence="7" id="KW-0460">Magnesium</keyword>
<keyword evidence="2 6" id="KW-0547">Nucleotide-binding</keyword>
<evidence type="ECO:0000256" key="2">
    <source>
        <dbReference type="ARBA" id="ARBA00022741"/>
    </source>
</evidence>
<dbReference type="GO" id="GO:0030272">
    <property type="term" value="F:5-formyltetrahydrofolate cyclo-ligase activity"/>
    <property type="evidence" value="ECO:0007669"/>
    <property type="project" value="UniProtKB-EC"/>
</dbReference>
<reference evidence="8 9" key="2">
    <citation type="journal article" date="2016" name="FEMS Yeast Res.">
        <title>Curation of the genome annotation of Pichia pastoris (Komagataella phaffii) CBS7435 from gene level to protein function.</title>
        <authorList>
            <person name="Valli M."/>
            <person name="Tatto N.E."/>
            <person name="Peymann A."/>
            <person name="Gruber C."/>
            <person name="Landes N."/>
            <person name="Ekker H."/>
            <person name="Thallinger G.G."/>
            <person name="Mattanovich D."/>
            <person name="Gasser B."/>
            <person name="Graf A.B."/>
        </authorList>
    </citation>
    <scope>GENOME REANNOTATION</scope>
    <source>
        <strain evidence="8 9">ATCC 76273 / CBS 7435 / CECT 11047 / NRRL Y-11430 / Wegner 21-1</strain>
    </source>
</reference>
<feature type="binding site" evidence="6">
    <location>
        <position position="55"/>
    </location>
    <ligand>
        <name>substrate</name>
    </ligand>
</feature>
<reference evidence="8 9" key="1">
    <citation type="journal article" date="2011" name="J. Biotechnol.">
        <title>High-quality genome sequence of Pichia pastoris CBS7435.</title>
        <authorList>
            <person name="Kuberl A."/>
            <person name="Schneider J."/>
            <person name="Thallinger G.G."/>
            <person name="Anderl I."/>
            <person name="Wibberg D."/>
            <person name="Hajek T."/>
            <person name="Jaenicke S."/>
            <person name="Brinkrolf K."/>
            <person name="Goesmann A."/>
            <person name="Szczepanowski R."/>
            <person name="Puhler A."/>
            <person name="Schwab H."/>
            <person name="Glieder A."/>
            <person name="Pichler H."/>
        </authorList>
    </citation>
    <scope>NUCLEOTIDE SEQUENCE [LARGE SCALE GENOMIC DNA]</scope>
    <source>
        <strain evidence="9">ATCC 76273 / CBS 7435 / CECT 11047 / NRRL Y-11430 / Wegner 21-1</strain>
    </source>
</reference>
<dbReference type="InterPro" id="IPR002698">
    <property type="entry name" value="FTHF_cligase"/>
</dbReference>
<evidence type="ECO:0000256" key="1">
    <source>
        <dbReference type="ARBA" id="ARBA00010638"/>
    </source>
</evidence>
<evidence type="ECO:0000256" key="7">
    <source>
        <dbReference type="RuleBase" id="RU361279"/>
    </source>
</evidence>
<dbReference type="GO" id="GO:0009396">
    <property type="term" value="P:folic acid-containing compound biosynthetic process"/>
    <property type="evidence" value="ECO:0007669"/>
    <property type="project" value="TreeGrafter"/>
</dbReference>
<dbReference type="NCBIfam" id="TIGR02727">
    <property type="entry name" value="MTHFS_bact"/>
    <property type="match status" value="1"/>
</dbReference>
<keyword evidence="3 6" id="KW-0067">ATP-binding</keyword>
<comment type="catalytic activity">
    <reaction evidence="4 7">
        <text>(6S)-5-formyl-5,6,7,8-tetrahydrofolate + ATP = (6R)-5,10-methenyltetrahydrofolate + ADP + phosphate</text>
        <dbReference type="Rhea" id="RHEA:10488"/>
        <dbReference type="ChEBI" id="CHEBI:30616"/>
        <dbReference type="ChEBI" id="CHEBI:43474"/>
        <dbReference type="ChEBI" id="CHEBI:57455"/>
        <dbReference type="ChEBI" id="CHEBI:57457"/>
        <dbReference type="ChEBI" id="CHEBI:456216"/>
        <dbReference type="EC" id="6.3.3.2"/>
    </reaction>
</comment>
<protein>
    <recommendedName>
        <fullName evidence="5 7">5-formyltetrahydrofolate cyclo-ligase</fullName>
        <ecNumber evidence="5 7">6.3.3.2</ecNumber>
    </recommendedName>
</protein>
<dbReference type="PANTHER" id="PTHR23407">
    <property type="entry name" value="ATPASE INHIBITOR/5-FORMYLTETRAHYDROFOLATE CYCLO-LIGASE"/>
    <property type="match status" value="1"/>
</dbReference>
<gene>
    <name evidence="8" type="primary">FAU1</name>
    <name evidence="8" type="ordered locus">PP7435_Chr4-0757</name>
</gene>
<evidence type="ECO:0000313" key="8">
    <source>
        <dbReference type="EMBL" id="SCV12407.1"/>
    </source>
</evidence>
<feature type="binding site" evidence="6">
    <location>
        <position position="49"/>
    </location>
    <ligand>
        <name>substrate</name>
    </ligand>
</feature>
<evidence type="ECO:0000256" key="5">
    <source>
        <dbReference type="ARBA" id="ARBA00038966"/>
    </source>
</evidence>
<dbReference type="GO" id="GO:0005739">
    <property type="term" value="C:mitochondrion"/>
    <property type="evidence" value="ECO:0007669"/>
    <property type="project" value="TreeGrafter"/>
</dbReference>
<dbReference type="InterPro" id="IPR024185">
    <property type="entry name" value="FTHF_cligase-like_sf"/>
</dbReference>
<sequence length="211" mass="23874">MSKSIVRSQIKKCLSQLSIDYISHQSNHIASLLLTLPEYQNASKIALYMNMPHGEVQTLPLIRKIFEDGKRLFLPRITKLEDGSFQRFPGQKSYLQMLEVPNLSQVLTLKPRGVYKLLEPESNSGVNGLESGIDIVVLPGVAFTKDCYRMGHGAGFYDDYIKRYQESTGNPRPLLIGIGLKEQLVDSLPIEAHDEKLDYVLIDSDIYRRSS</sequence>
<dbReference type="GO" id="GO:0035999">
    <property type="term" value="P:tetrahydrofolate interconversion"/>
    <property type="evidence" value="ECO:0007669"/>
    <property type="project" value="TreeGrafter"/>
</dbReference>
<evidence type="ECO:0000313" key="9">
    <source>
        <dbReference type="Proteomes" id="UP000006853"/>
    </source>
</evidence>
<dbReference type="PANTHER" id="PTHR23407:SF1">
    <property type="entry name" value="5-FORMYLTETRAHYDROFOLATE CYCLO-LIGASE"/>
    <property type="match status" value="1"/>
</dbReference>
<proteinExistence type="inferred from homology"/>
<keyword evidence="9" id="KW-1185">Reference proteome</keyword>
<evidence type="ECO:0000256" key="4">
    <source>
        <dbReference type="ARBA" id="ARBA00036539"/>
    </source>
</evidence>
<accession>A0A1G4KQX1</accession>
<dbReference type="GO" id="GO:0005524">
    <property type="term" value="F:ATP binding"/>
    <property type="evidence" value="ECO:0007669"/>
    <property type="project" value="UniProtKB-KW"/>
</dbReference>
<dbReference type="Pfam" id="PF01812">
    <property type="entry name" value="5-FTHF_cyc-lig"/>
    <property type="match status" value="1"/>
</dbReference>
<dbReference type="GO" id="GO:0046872">
    <property type="term" value="F:metal ion binding"/>
    <property type="evidence" value="ECO:0007669"/>
    <property type="project" value="UniProtKB-KW"/>
</dbReference>
<name>A0A1G4KQX1_KOMPC</name>
<keyword evidence="7" id="KW-0479">Metal-binding</keyword>
<dbReference type="EC" id="6.3.3.2" evidence="5 7"/>
<dbReference type="SMR" id="A0A1G4KQX1"/>
<feature type="binding site" evidence="6">
    <location>
        <begin position="3"/>
        <end position="7"/>
    </location>
    <ligand>
        <name>ATP</name>
        <dbReference type="ChEBI" id="CHEBI:30616"/>
    </ligand>
</feature>
<comment type="cofactor">
    <cofactor evidence="7">
        <name>Mg(2+)</name>
        <dbReference type="ChEBI" id="CHEBI:18420"/>
    </cofactor>
</comment>
<dbReference type="Gene3D" id="3.40.50.10420">
    <property type="entry name" value="NagB/RpiA/CoA transferase-like"/>
    <property type="match status" value="1"/>
</dbReference>
<evidence type="ECO:0000256" key="6">
    <source>
        <dbReference type="PIRSR" id="PIRSR006806-1"/>
    </source>
</evidence>
<dbReference type="SUPFAM" id="SSF100950">
    <property type="entry name" value="NagB/RpiA/CoA transferase-like"/>
    <property type="match status" value="1"/>
</dbReference>